<dbReference type="Gene3D" id="3.30.1950.10">
    <property type="entry name" value="wza like domain"/>
    <property type="match status" value="1"/>
</dbReference>
<feature type="non-terminal residue" evidence="1">
    <location>
        <position position="1"/>
    </location>
</feature>
<accession>A0A1T1H7U8</accession>
<organism evidence="1 2">
    <name type="scientific">Oceanospirillum linum</name>
    <dbReference type="NCBI Taxonomy" id="966"/>
    <lineage>
        <taxon>Bacteria</taxon>
        <taxon>Pseudomonadati</taxon>
        <taxon>Pseudomonadota</taxon>
        <taxon>Gammaproteobacteria</taxon>
        <taxon>Oceanospirillales</taxon>
        <taxon>Oceanospirillaceae</taxon>
        <taxon>Oceanospirillum</taxon>
    </lineage>
</organism>
<feature type="non-terminal residue" evidence="1">
    <location>
        <position position="152"/>
    </location>
</feature>
<evidence type="ECO:0000313" key="2">
    <source>
        <dbReference type="Proteomes" id="UP000190064"/>
    </source>
</evidence>
<dbReference type="AlphaFoldDB" id="A0A1T1H7U8"/>
<dbReference type="RefSeq" id="WP_202931306.1">
    <property type="nucleotide sequence ID" value="NZ_MTSD02000080.1"/>
</dbReference>
<proteinExistence type="predicted"/>
<comment type="caution">
    <text evidence="1">The sequence shown here is derived from an EMBL/GenBank/DDBJ whole genome shotgun (WGS) entry which is preliminary data.</text>
</comment>
<keyword evidence="1" id="KW-0762">Sugar transport</keyword>
<name>A0A1T1H7U8_OCELI</name>
<keyword evidence="2" id="KW-1185">Reference proteome</keyword>
<dbReference type="Gene3D" id="3.10.560.10">
    <property type="entry name" value="Outer membrane lipoprotein wza domain like"/>
    <property type="match status" value="2"/>
</dbReference>
<dbReference type="EMBL" id="MTSD02000080">
    <property type="protein sequence ID" value="OOV85800.1"/>
    <property type="molecule type" value="Genomic_DNA"/>
</dbReference>
<evidence type="ECO:0000313" key="1">
    <source>
        <dbReference type="EMBL" id="OOV85800.1"/>
    </source>
</evidence>
<dbReference type="STRING" id="966.BTA35_0216740"/>
<gene>
    <name evidence="1" type="ORF">BTA35_0216740</name>
</gene>
<protein>
    <submittedName>
        <fullName evidence="1">Sugar transporter</fullName>
    </submittedName>
</protein>
<sequence>EGLSLDSAQTAIALRYASLGIMQSPSAKITLTSSPRRTVIVTGAIGAPKIVPWTPAGLSLASALTQAMGSGVDLAGSMSERGADRNATQVTVVRNGTSVTLPLEQALVREIWLHEGDRIVVKRAPMVRVTVVGGGAQKNGRFDFAHVPSLSE</sequence>
<keyword evidence="1" id="KW-0813">Transport</keyword>
<dbReference type="Proteomes" id="UP000190064">
    <property type="component" value="Unassembled WGS sequence"/>
</dbReference>
<reference evidence="1" key="1">
    <citation type="submission" date="2017-02" db="EMBL/GenBank/DDBJ databases">
        <title>Draft Genome Sequence of the Salt Water Bacterium Oceanospirillum linum ATCC 11336.</title>
        <authorList>
            <person name="Trachtenberg A.M."/>
            <person name="Carney J.G."/>
            <person name="Linnane J.D."/>
            <person name="Rheaume B.A."/>
            <person name="Pitts N.L."/>
            <person name="Mykles D.L."/>
            <person name="Maclea K.S."/>
        </authorList>
    </citation>
    <scope>NUCLEOTIDE SEQUENCE [LARGE SCALE GENOMIC DNA]</scope>
    <source>
        <strain evidence="1">ATCC 11336</strain>
    </source>
</reference>